<keyword evidence="7" id="KW-0732">Signal</keyword>
<dbReference type="PROSITE" id="PS50801">
    <property type="entry name" value="STAS"/>
    <property type="match status" value="1"/>
</dbReference>
<feature type="transmembrane region" description="Helical" evidence="6">
    <location>
        <begin position="280"/>
        <end position="298"/>
    </location>
</feature>
<feature type="transmembrane region" description="Helical" evidence="6">
    <location>
        <begin position="421"/>
        <end position="451"/>
    </location>
</feature>
<reference evidence="9" key="1">
    <citation type="submission" date="2021-01" db="EMBL/GenBank/DDBJ databases">
        <authorList>
            <person name="Corre E."/>
            <person name="Pelletier E."/>
            <person name="Niang G."/>
            <person name="Scheremetjew M."/>
            <person name="Finn R."/>
            <person name="Kale V."/>
            <person name="Holt S."/>
            <person name="Cochrane G."/>
            <person name="Meng A."/>
            <person name="Brown T."/>
            <person name="Cohen L."/>
        </authorList>
    </citation>
    <scope>NUCLEOTIDE SEQUENCE</scope>
    <source>
        <strain evidence="9">MM31A-1</strain>
    </source>
</reference>
<evidence type="ECO:0000313" key="9">
    <source>
        <dbReference type="EMBL" id="CAE0467099.1"/>
    </source>
</evidence>
<dbReference type="InterPro" id="IPR002645">
    <property type="entry name" value="STAS_dom"/>
</dbReference>
<proteinExistence type="predicted"/>
<dbReference type="Pfam" id="PF00916">
    <property type="entry name" value="Sulfate_transp"/>
    <property type="match status" value="1"/>
</dbReference>
<feature type="transmembrane region" description="Helical" evidence="6">
    <location>
        <begin position="133"/>
        <end position="155"/>
    </location>
</feature>
<evidence type="ECO:0000256" key="4">
    <source>
        <dbReference type="ARBA" id="ARBA00023136"/>
    </source>
</evidence>
<feature type="transmembrane region" description="Helical" evidence="6">
    <location>
        <begin position="219"/>
        <end position="237"/>
    </location>
</feature>
<dbReference type="InterPro" id="IPR011547">
    <property type="entry name" value="SLC26A/SulP_dom"/>
</dbReference>
<dbReference type="PANTHER" id="PTHR43310">
    <property type="entry name" value="SULFATE TRANSPORTER YBAR-RELATED"/>
    <property type="match status" value="1"/>
</dbReference>
<organism evidence="9">
    <name type="scientific">Chaetoceros debilis</name>
    <dbReference type="NCBI Taxonomy" id="122233"/>
    <lineage>
        <taxon>Eukaryota</taxon>
        <taxon>Sar</taxon>
        <taxon>Stramenopiles</taxon>
        <taxon>Ochrophyta</taxon>
        <taxon>Bacillariophyta</taxon>
        <taxon>Coscinodiscophyceae</taxon>
        <taxon>Chaetocerotophycidae</taxon>
        <taxon>Chaetocerotales</taxon>
        <taxon>Chaetocerotaceae</taxon>
        <taxon>Chaetoceros</taxon>
    </lineage>
</organism>
<dbReference type="Gene3D" id="3.30.750.24">
    <property type="entry name" value="STAS domain"/>
    <property type="match status" value="1"/>
</dbReference>
<keyword evidence="3 6" id="KW-1133">Transmembrane helix</keyword>
<dbReference type="GO" id="GO:0016020">
    <property type="term" value="C:membrane"/>
    <property type="evidence" value="ECO:0007669"/>
    <property type="project" value="UniProtKB-SubCell"/>
</dbReference>
<feature type="transmembrane region" description="Helical" evidence="6">
    <location>
        <begin position="383"/>
        <end position="401"/>
    </location>
</feature>
<feature type="signal peptide" evidence="7">
    <location>
        <begin position="1"/>
        <end position="22"/>
    </location>
</feature>
<evidence type="ECO:0000256" key="2">
    <source>
        <dbReference type="ARBA" id="ARBA00022692"/>
    </source>
</evidence>
<accession>A0A7S3Q674</accession>
<dbReference type="SUPFAM" id="SSF52091">
    <property type="entry name" value="SpoIIaa-like"/>
    <property type="match status" value="1"/>
</dbReference>
<evidence type="ECO:0000256" key="6">
    <source>
        <dbReference type="SAM" id="Phobius"/>
    </source>
</evidence>
<feature type="chain" id="PRO_5030632562" description="STAS domain-containing protein" evidence="7">
    <location>
        <begin position="23"/>
        <end position="636"/>
    </location>
</feature>
<keyword evidence="2 6" id="KW-0812">Transmembrane</keyword>
<dbReference type="EMBL" id="HBIO01015479">
    <property type="protein sequence ID" value="CAE0467099.1"/>
    <property type="molecule type" value="Transcribed_RNA"/>
</dbReference>
<dbReference type="InterPro" id="IPR052706">
    <property type="entry name" value="Membrane-Transporter-like"/>
</dbReference>
<dbReference type="PANTHER" id="PTHR43310:SF1">
    <property type="entry name" value="SULFATE TRANSPORTER YBAR-RELATED"/>
    <property type="match status" value="1"/>
</dbReference>
<dbReference type="InterPro" id="IPR036513">
    <property type="entry name" value="STAS_dom_sf"/>
</dbReference>
<dbReference type="CDD" id="cd07042">
    <property type="entry name" value="STAS_SulP_like_sulfate_transporter"/>
    <property type="match status" value="1"/>
</dbReference>
<gene>
    <name evidence="9" type="ORF">CDEB00056_LOCUS11951</name>
</gene>
<feature type="domain" description="STAS" evidence="8">
    <location>
        <begin position="531"/>
        <end position="606"/>
    </location>
</feature>
<feature type="transmembrane region" description="Helical" evidence="6">
    <location>
        <begin position="162"/>
        <end position="181"/>
    </location>
</feature>
<sequence length="636" mass="66164">MKFSPKVTSLAALALLACSCDAFEQPAIQSRRLPGHGKNKLMNKAKIQQPFDRNRRRGMDNNPLFTSGGANESSASSSSPSQIESLQNLAKSLNPFGKNKDGSSSTTDRETIVGSMAAGLAVSLAMVPEAVSFAYVAGVSPLVGLWTTVFLGFIAATFGGRAGICSSASGACAVVVASLCAMHGPSYLSACAILAGALQIIFGGYFGMGKFIRLVPHPVMLGFVNGLTVVMMKAQMIHFKSPTSGNFLSLASTTGKSMYGLTALTMALVRLIPKIKGLNVIPPTLGAVTFVSVLAKVLNIPGVKTLADVSGADTFRGGLSVLPKLSIPSVPFTWETLQIIAPFAITMAAVGAIESLLTMQLLDGIADDGKAGSTKKECFGQGLGNVASGIAGGIGGCALLGQSIINVESGGGKSRISGMSMAIFLALGIVAGAPLLASVPIAALTGVMFTVCQSTFSWSSLRILNKIPKLDAAVIFLVSFITVKDDLAKAVVAGVIASALGFAWKQSTGITASESMVKSLNTKKSGKWKSYKVNGPLFFGSTSQFSNLFNVKDDPSDIVIDFTNSRVYDHSALEAINNVADKYGEAGKKVHLKHLSENCGNLLTTLHGGDRPYELIEADPQTDPVYSIASDMTSSA</sequence>
<evidence type="ECO:0000256" key="1">
    <source>
        <dbReference type="ARBA" id="ARBA00004141"/>
    </source>
</evidence>
<feature type="transmembrane region" description="Helical" evidence="6">
    <location>
        <begin position="257"/>
        <end position="273"/>
    </location>
</feature>
<dbReference type="PROSITE" id="PS51257">
    <property type="entry name" value="PROKAR_LIPOPROTEIN"/>
    <property type="match status" value="1"/>
</dbReference>
<feature type="compositionally biased region" description="Low complexity" evidence="5">
    <location>
        <begin position="67"/>
        <end position="81"/>
    </location>
</feature>
<protein>
    <recommendedName>
        <fullName evidence="8">STAS domain-containing protein</fullName>
    </recommendedName>
</protein>
<evidence type="ECO:0000256" key="7">
    <source>
        <dbReference type="SAM" id="SignalP"/>
    </source>
</evidence>
<evidence type="ECO:0000256" key="5">
    <source>
        <dbReference type="SAM" id="MobiDB-lite"/>
    </source>
</evidence>
<comment type="subcellular location">
    <subcellularLocation>
        <location evidence="1">Membrane</location>
        <topology evidence="1">Multi-pass membrane protein</topology>
    </subcellularLocation>
</comment>
<feature type="transmembrane region" description="Helical" evidence="6">
    <location>
        <begin position="187"/>
        <end position="207"/>
    </location>
</feature>
<keyword evidence="4 6" id="KW-0472">Membrane</keyword>
<feature type="region of interest" description="Disordered" evidence="5">
    <location>
        <begin position="47"/>
        <end position="81"/>
    </location>
</feature>
<evidence type="ECO:0000256" key="3">
    <source>
        <dbReference type="ARBA" id="ARBA00022989"/>
    </source>
</evidence>
<dbReference type="AlphaFoldDB" id="A0A7S3Q674"/>
<evidence type="ECO:0000259" key="8">
    <source>
        <dbReference type="PROSITE" id="PS50801"/>
    </source>
</evidence>
<feature type="transmembrane region" description="Helical" evidence="6">
    <location>
        <begin position="339"/>
        <end position="362"/>
    </location>
</feature>
<name>A0A7S3Q674_9STRA</name>